<gene>
    <name evidence="2" type="ORF">ICL07_22140</name>
</gene>
<name>A0ABR7TSU8_9BACT</name>
<dbReference type="InterPro" id="IPR018490">
    <property type="entry name" value="cNMP-bd_dom_sf"/>
</dbReference>
<dbReference type="Proteomes" id="UP000659124">
    <property type="component" value="Unassembled WGS sequence"/>
</dbReference>
<evidence type="ECO:0000313" key="2">
    <source>
        <dbReference type="EMBL" id="MBC9933105.1"/>
    </source>
</evidence>
<dbReference type="Pfam" id="PF00027">
    <property type="entry name" value="cNMP_binding"/>
    <property type="match status" value="1"/>
</dbReference>
<dbReference type="RefSeq" id="WP_188090228.1">
    <property type="nucleotide sequence ID" value="NZ_JACVFC010000003.1"/>
</dbReference>
<dbReference type="SUPFAM" id="SSF51206">
    <property type="entry name" value="cAMP-binding domain-like"/>
    <property type="match status" value="1"/>
</dbReference>
<dbReference type="InterPro" id="IPR000595">
    <property type="entry name" value="cNMP-bd_dom"/>
</dbReference>
<evidence type="ECO:0000313" key="3">
    <source>
        <dbReference type="Proteomes" id="UP000659124"/>
    </source>
</evidence>
<feature type="domain" description="Cyclic nucleotide-binding" evidence="1">
    <location>
        <begin position="10"/>
        <end position="113"/>
    </location>
</feature>
<dbReference type="EMBL" id="JACVFC010000003">
    <property type="protein sequence ID" value="MBC9933105.1"/>
    <property type="molecule type" value="Genomic_DNA"/>
</dbReference>
<dbReference type="PROSITE" id="PS50042">
    <property type="entry name" value="CNMP_BINDING_3"/>
    <property type="match status" value="1"/>
</dbReference>
<reference evidence="2 3" key="1">
    <citation type="submission" date="2020-09" db="EMBL/GenBank/DDBJ databases">
        <title>Genome sequences of type strains of Chitinophaga qingshengii and Chitinophaga varians.</title>
        <authorList>
            <person name="Kittiwongwattana C."/>
        </authorList>
    </citation>
    <scope>NUCLEOTIDE SEQUENCE [LARGE SCALE GENOMIC DNA]</scope>
    <source>
        <strain evidence="2 3">JCM 30026</strain>
    </source>
</reference>
<protein>
    <submittedName>
        <fullName evidence="2">Crp/Fnr family transcriptional regulator</fullName>
    </submittedName>
</protein>
<comment type="caution">
    <text evidence="2">The sequence shown here is derived from an EMBL/GenBank/DDBJ whole genome shotgun (WGS) entry which is preliminary data.</text>
</comment>
<dbReference type="InterPro" id="IPR014710">
    <property type="entry name" value="RmlC-like_jellyroll"/>
</dbReference>
<dbReference type="Gene3D" id="2.60.120.10">
    <property type="entry name" value="Jelly Rolls"/>
    <property type="match status" value="1"/>
</dbReference>
<sequence>MHHITHFIANYCDLSASDLEKVISAFVYQEIEKDAILLKKGQVAETMSFIAAGCFRVYALAENEKDVTTWIVFENTVVTEPTSFLTRQPSRYYVQALERSEVYTITHDSLQQLYNEIPAFQEFGRKLMEKLLVSSMCRTTFLLLDTPQERYERLLQLPEYMQRISLKILASYIGVTPTSLSRLRARKL</sequence>
<dbReference type="CDD" id="cd00038">
    <property type="entry name" value="CAP_ED"/>
    <property type="match status" value="1"/>
</dbReference>
<evidence type="ECO:0000259" key="1">
    <source>
        <dbReference type="PROSITE" id="PS50042"/>
    </source>
</evidence>
<keyword evidence="3" id="KW-1185">Reference proteome</keyword>
<organism evidence="2 3">
    <name type="scientific">Chitinophaga qingshengii</name>
    <dbReference type="NCBI Taxonomy" id="1569794"/>
    <lineage>
        <taxon>Bacteria</taxon>
        <taxon>Pseudomonadati</taxon>
        <taxon>Bacteroidota</taxon>
        <taxon>Chitinophagia</taxon>
        <taxon>Chitinophagales</taxon>
        <taxon>Chitinophagaceae</taxon>
        <taxon>Chitinophaga</taxon>
    </lineage>
</organism>
<accession>A0ABR7TSU8</accession>
<dbReference type="SMART" id="SM00100">
    <property type="entry name" value="cNMP"/>
    <property type="match status" value="1"/>
</dbReference>
<proteinExistence type="predicted"/>